<reference evidence="2" key="3">
    <citation type="submission" date="2018-07" db="EMBL/GenBank/DDBJ databases">
        <title>WGS assembly of Glycine max.</title>
        <authorList>
            <person name="Schmutz J."/>
            <person name="Cannon S."/>
            <person name="Schlueter J."/>
            <person name="Ma J."/>
            <person name="Mitros T."/>
            <person name="Nelson W."/>
            <person name="Hyten D."/>
            <person name="Song Q."/>
            <person name="Thelen J."/>
            <person name="Cheng J."/>
            <person name="Xu D."/>
            <person name="Hellsten U."/>
            <person name="May G."/>
            <person name="Yu Y."/>
            <person name="Sakurai T."/>
            <person name="Umezawa T."/>
            <person name="Bhattacharyya M."/>
            <person name="Sandhu D."/>
            <person name="Valliyodan B."/>
            <person name="Lindquist E."/>
            <person name="Peto M."/>
            <person name="Grant D."/>
            <person name="Shu S."/>
            <person name="Goodstein D."/>
            <person name="Barry K."/>
            <person name="Futrell-Griggs M."/>
            <person name="Abernathy B."/>
            <person name="Du J."/>
            <person name="Tian Z."/>
            <person name="Zhu L."/>
            <person name="Gill N."/>
            <person name="Joshi T."/>
            <person name="Libault M."/>
            <person name="Sethuraman A."/>
            <person name="Zhang X."/>
            <person name="Shinozaki K."/>
            <person name="Nguyen H."/>
            <person name="Wing R."/>
            <person name="Cregan P."/>
            <person name="Specht J."/>
            <person name="Grimwood J."/>
            <person name="Rokhsar D."/>
            <person name="Stacey G."/>
            <person name="Shoemaker R."/>
            <person name="Jackson S."/>
        </authorList>
    </citation>
    <scope>NUCLEOTIDE SEQUENCE</scope>
    <source>
        <tissue evidence="2">Callus</tissue>
    </source>
</reference>
<dbReference type="AlphaFoldDB" id="K7LPA5"/>
<evidence type="ECO:0000313" key="2">
    <source>
        <dbReference type="EMBL" id="KRH29492.1"/>
    </source>
</evidence>
<reference evidence="3" key="2">
    <citation type="submission" date="2018-02" db="UniProtKB">
        <authorList>
            <consortium name="EnsemblPlants"/>
        </authorList>
    </citation>
    <scope>IDENTIFICATION</scope>
    <source>
        <strain evidence="3">Williams 82</strain>
    </source>
</reference>
<dbReference type="Proteomes" id="UP000008827">
    <property type="component" value="Chromosome 11"/>
</dbReference>
<dbReference type="Pfam" id="PF03181">
    <property type="entry name" value="BURP"/>
    <property type="match status" value="1"/>
</dbReference>
<dbReference type="InterPro" id="IPR044816">
    <property type="entry name" value="BURP"/>
</dbReference>
<keyword evidence="4" id="KW-1185">Reference proteome</keyword>
<dbReference type="PaxDb" id="3847-GLYMA11G12711.1"/>
<name>K7LPA5_SOYBN</name>
<gene>
    <name evidence="2" type="ORF">GLYMA_11G119400</name>
</gene>
<dbReference type="InterPro" id="IPR004873">
    <property type="entry name" value="BURP_dom"/>
</dbReference>
<dbReference type="EMBL" id="CM000844">
    <property type="protein sequence ID" value="KRH29492.1"/>
    <property type="molecule type" value="Genomic_DNA"/>
</dbReference>
<dbReference type="EnsemblPlants" id="KRH29492">
    <property type="protein sequence ID" value="KRH29492"/>
    <property type="gene ID" value="GLYMA_11G119400"/>
</dbReference>
<organism evidence="2">
    <name type="scientific">Glycine max</name>
    <name type="common">Soybean</name>
    <name type="synonym">Glycine hispida</name>
    <dbReference type="NCBI Taxonomy" id="3847"/>
    <lineage>
        <taxon>Eukaryota</taxon>
        <taxon>Viridiplantae</taxon>
        <taxon>Streptophyta</taxon>
        <taxon>Embryophyta</taxon>
        <taxon>Tracheophyta</taxon>
        <taxon>Spermatophyta</taxon>
        <taxon>Magnoliopsida</taxon>
        <taxon>eudicotyledons</taxon>
        <taxon>Gunneridae</taxon>
        <taxon>Pentapetalae</taxon>
        <taxon>rosids</taxon>
        <taxon>fabids</taxon>
        <taxon>Fabales</taxon>
        <taxon>Fabaceae</taxon>
        <taxon>Papilionoideae</taxon>
        <taxon>50 kb inversion clade</taxon>
        <taxon>NPAAA clade</taxon>
        <taxon>indigoferoid/millettioid clade</taxon>
        <taxon>Phaseoleae</taxon>
        <taxon>Glycine</taxon>
        <taxon>Glycine subgen. Soja</taxon>
    </lineage>
</organism>
<reference evidence="2 3" key="1">
    <citation type="journal article" date="2010" name="Nature">
        <title>Genome sequence of the palaeopolyploid soybean.</title>
        <authorList>
            <person name="Schmutz J."/>
            <person name="Cannon S.B."/>
            <person name="Schlueter J."/>
            <person name="Ma J."/>
            <person name="Mitros T."/>
            <person name="Nelson W."/>
            <person name="Hyten D.L."/>
            <person name="Song Q."/>
            <person name="Thelen J.J."/>
            <person name="Cheng J."/>
            <person name="Xu D."/>
            <person name="Hellsten U."/>
            <person name="May G.D."/>
            <person name="Yu Y."/>
            <person name="Sakurai T."/>
            <person name="Umezawa T."/>
            <person name="Bhattacharyya M.K."/>
            <person name="Sandhu D."/>
            <person name="Valliyodan B."/>
            <person name="Lindquist E."/>
            <person name="Peto M."/>
            <person name="Grant D."/>
            <person name="Shu S."/>
            <person name="Goodstein D."/>
            <person name="Barry K."/>
            <person name="Futrell-Griggs M."/>
            <person name="Abernathy B."/>
            <person name="Du J."/>
            <person name="Tian Z."/>
            <person name="Zhu L."/>
            <person name="Gill N."/>
            <person name="Joshi T."/>
            <person name="Libault M."/>
            <person name="Sethuraman A."/>
            <person name="Zhang X.-C."/>
            <person name="Shinozaki K."/>
            <person name="Nguyen H.T."/>
            <person name="Wing R.A."/>
            <person name="Cregan P."/>
            <person name="Specht J."/>
            <person name="Grimwood J."/>
            <person name="Rokhsar D."/>
            <person name="Stacey G."/>
            <person name="Shoemaker R.C."/>
            <person name="Jackson S.A."/>
        </authorList>
    </citation>
    <scope>NUCLEOTIDE SEQUENCE</scope>
    <source>
        <strain evidence="3">cv. Williams 82</strain>
        <tissue evidence="2">Callus</tissue>
    </source>
</reference>
<protein>
    <recommendedName>
        <fullName evidence="1">BURP domain-containing protein</fullName>
    </recommendedName>
</protein>
<evidence type="ECO:0000259" key="1">
    <source>
        <dbReference type="PROSITE" id="PS51277"/>
    </source>
</evidence>
<proteinExistence type="predicted"/>
<evidence type="ECO:0000313" key="3">
    <source>
        <dbReference type="EnsemblPlants" id="KRH29492"/>
    </source>
</evidence>
<dbReference type="PANTHER" id="PTHR31236">
    <property type="entry name" value="BURP DOMAIN PROTEIN USPL1-LIKE"/>
    <property type="match status" value="1"/>
</dbReference>
<dbReference type="HOGENOM" id="CLU_1771372_0_0_1"/>
<evidence type="ECO:0000313" key="4">
    <source>
        <dbReference type="Proteomes" id="UP000008827"/>
    </source>
</evidence>
<dbReference type="Gramene" id="KRH29492">
    <property type="protein sequence ID" value="KRH29492"/>
    <property type="gene ID" value="GLYMA_11G119400"/>
</dbReference>
<feature type="domain" description="BURP" evidence="1">
    <location>
        <begin position="1"/>
        <end position="141"/>
    </location>
</feature>
<sequence length="147" mass="16737">MKKVEAVELQDQKEVEWFEATDPEYVASYTAHIHKHHHEKLHQPNYITKYGGTVPKDSSNIMDHTEAFKTGYFALDDPIKVFKVSLGAENGDSKIETLGVCHLDTSDWNPNHIIFTRLGIKPGKAPVCHFFPVKHLMWVPQPSQATK</sequence>
<dbReference type="InParanoid" id="K7LPA5"/>
<accession>K7LPA5</accession>
<dbReference type="SMART" id="SM01045">
    <property type="entry name" value="BURP"/>
    <property type="match status" value="1"/>
</dbReference>
<dbReference type="SMR" id="K7LPA5"/>
<dbReference type="PROSITE" id="PS51277">
    <property type="entry name" value="BURP"/>
    <property type="match status" value="1"/>
</dbReference>
<dbReference type="PANTHER" id="PTHR31236:SF59">
    <property type="entry name" value="BURP DOMAIN PROTEIN"/>
    <property type="match status" value="1"/>
</dbReference>